<protein>
    <submittedName>
        <fullName evidence="1">Uncharacterized protein</fullName>
    </submittedName>
</protein>
<sequence>MKEPNKSNDLLSAWSFHPIITNTNVTITKEAIVIPETGRLDVPIVPVKRPATITNNKDNKSDSTAPTIAIVILPDIINAAINPTIAPPNNIIICIDELSPPVPLALVVSLTEAIIVGISFIAPIIPPNNIIPAPIYLT</sequence>
<name>A0A645FU18_9ZZZZ</name>
<organism evidence="1">
    <name type="scientific">bioreactor metagenome</name>
    <dbReference type="NCBI Taxonomy" id="1076179"/>
    <lineage>
        <taxon>unclassified sequences</taxon>
        <taxon>metagenomes</taxon>
        <taxon>ecological metagenomes</taxon>
    </lineage>
</organism>
<accession>A0A645FU18</accession>
<gene>
    <name evidence="1" type="ORF">SDC9_164492</name>
</gene>
<proteinExistence type="predicted"/>
<dbReference type="EMBL" id="VSSQ01064188">
    <property type="protein sequence ID" value="MPN17142.1"/>
    <property type="molecule type" value="Genomic_DNA"/>
</dbReference>
<evidence type="ECO:0000313" key="1">
    <source>
        <dbReference type="EMBL" id="MPN17142.1"/>
    </source>
</evidence>
<comment type="caution">
    <text evidence="1">The sequence shown here is derived from an EMBL/GenBank/DDBJ whole genome shotgun (WGS) entry which is preliminary data.</text>
</comment>
<dbReference type="AlphaFoldDB" id="A0A645FU18"/>
<reference evidence="1" key="1">
    <citation type="submission" date="2019-08" db="EMBL/GenBank/DDBJ databases">
        <authorList>
            <person name="Kucharzyk K."/>
            <person name="Murdoch R.W."/>
            <person name="Higgins S."/>
            <person name="Loffler F."/>
        </authorList>
    </citation>
    <scope>NUCLEOTIDE SEQUENCE</scope>
</reference>